<dbReference type="InterPro" id="IPR039421">
    <property type="entry name" value="Type_1_exporter"/>
</dbReference>
<dbReference type="Gene3D" id="3.40.50.300">
    <property type="entry name" value="P-loop containing nucleotide triphosphate hydrolases"/>
    <property type="match status" value="1"/>
</dbReference>
<feature type="transmembrane region" description="Helical" evidence="5">
    <location>
        <begin position="243"/>
        <end position="265"/>
    </location>
</feature>
<evidence type="ECO:0000256" key="2">
    <source>
        <dbReference type="ARBA" id="ARBA00022692"/>
    </source>
</evidence>
<feature type="domain" description="ABC transporter" evidence="6">
    <location>
        <begin position="306"/>
        <end position="552"/>
    </location>
</feature>
<dbReference type="InterPro" id="IPR017871">
    <property type="entry name" value="ABC_transporter-like_CS"/>
</dbReference>
<keyword evidence="3 5" id="KW-1133">Transmembrane helix</keyword>
<gene>
    <name evidence="8" type="ORF">HNR73_002612</name>
</gene>
<evidence type="ECO:0000313" key="9">
    <source>
        <dbReference type="Proteomes" id="UP000548476"/>
    </source>
</evidence>
<dbReference type="AlphaFoldDB" id="A0A841FLS9"/>
<dbReference type="Pfam" id="PF00664">
    <property type="entry name" value="ABC_membrane"/>
    <property type="match status" value="1"/>
</dbReference>
<dbReference type="InterPro" id="IPR027417">
    <property type="entry name" value="P-loop_NTPase"/>
</dbReference>
<keyword evidence="8" id="KW-0067">ATP-binding</keyword>
<feature type="transmembrane region" description="Helical" evidence="5">
    <location>
        <begin position="129"/>
        <end position="150"/>
    </location>
</feature>
<dbReference type="GO" id="GO:0005886">
    <property type="term" value="C:plasma membrane"/>
    <property type="evidence" value="ECO:0007669"/>
    <property type="project" value="UniProtKB-SubCell"/>
</dbReference>
<comment type="caution">
    <text evidence="8">The sequence shown here is derived from an EMBL/GenBank/DDBJ whole genome shotgun (WGS) entry which is preliminary data.</text>
</comment>
<feature type="transmembrane region" description="Helical" evidence="5">
    <location>
        <begin position="156"/>
        <end position="175"/>
    </location>
</feature>
<feature type="transmembrane region" description="Helical" evidence="5">
    <location>
        <begin position="56"/>
        <end position="74"/>
    </location>
</feature>
<dbReference type="SUPFAM" id="SSF52540">
    <property type="entry name" value="P-loop containing nucleoside triphosphate hydrolases"/>
    <property type="match status" value="1"/>
</dbReference>
<dbReference type="GO" id="GO:0005524">
    <property type="term" value="F:ATP binding"/>
    <property type="evidence" value="ECO:0007669"/>
    <property type="project" value="UniProtKB-KW"/>
</dbReference>
<dbReference type="InterPro" id="IPR036640">
    <property type="entry name" value="ABC1_TM_sf"/>
</dbReference>
<dbReference type="InterPro" id="IPR011527">
    <property type="entry name" value="ABC1_TM_dom"/>
</dbReference>
<organism evidence="8 9">
    <name type="scientific">Phytomonospora endophytica</name>
    <dbReference type="NCBI Taxonomy" id="714109"/>
    <lineage>
        <taxon>Bacteria</taxon>
        <taxon>Bacillati</taxon>
        <taxon>Actinomycetota</taxon>
        <taxon>Actinomycetes</taxon>
        <taxon>Micromonosporales</taxon>
        <taxon>Micromonosporaceae</taxon>
        <taxon>Phytomonospora</taxon>
    </lineage>
</organism>
<proteinExistence type="predicted"/>
<sequence>MSHPRPSALRPLKPRLGKIALGSFALTSHQICEAMVPVAIGLTIDNGIVPRDPGGFATHIALLAGLFVVLSLSWRTGFTVLMRVSLEIGHDLRQTVTDRALRPGGLAGHRSAGESTVIATSDATRVSSLAWQVGVQVAALAAVATCTIALMRVSVVLGLIVLIASPLTLLFMHLLSRPLERRSEAEQEAAAAAGGLATEFVSGIRVVKGIGAETETARRYRLTSRDSLRAAVRAVRAKAAYDGVATTATAALTAGVALVAGLFALDDRIAIGQLVTVVGLAQFVQGPMTRLGAFGVELAQKRASVRRVDDYVNTPPAITPVEAPEPADKTSLLTVTRDDHGTWPDLRVGEGERVGVVFADQADAVSFVAALTRREALEGGRITVGGRDLATLTPDEARAGVHAQPRDARVLTDTVRDNLTLDGPLDEKALHAAAVEDVLAALPGGLDERLEGSGRTLSGGQRQRVLLARALHTPQPLLVLHDPTSALDAVTESHVAAGIAGLDGRGIVLVTTSPALLSSCDSVTARLDGEWTAATHAELFDSSASYRELVGA</sequence>
<dbReference type="CDD" id="cd07346">
    <property type="entry name" value="ABC_6TM_exporters"/>
    <property type="match status" value="1"/>
</dbReference>
<dbReference type="PROSITE" id="PS00211">
    <property type="entry name" value="ABC_TRANSPORTER_1"/>
    <property type="match status" value="1"/>
</dbReference>
<dbReference type="GO" id="GO:0015421">
    <property type="term" value="F:ABC-type oligopeptide transporter activity"/>
    <property type="evidence" value="ECO:0007669"/>
    <property type="project" value="TreeGrafter"/>
</dbReference>
<dbReference type="RefSeq" id="WP_184787625.1">
    <property type="nucleotide sequence ID" value="NZ_BONT01000067.1"/>
</dbReference>
<dbReference type="EMBL" id="JACHGT010000005">
    <property type="protein sequence ID" value="MBB6034758.1"/>
    <property type="molecule type" value="Genomic_DNA"/>
</dbReference>
<keyword evidence="8" id="KW-0547">Nucleotide-binding</keyword>
<evidence type="ECO:0000259" key="7">
    <source>
        <dbReference type="PROSITE" id="PS50929"/>
    </source>
</evidence>
<reference evidence="8 9" key="1">
    <citation type="submission" date="2020-08" db="EMBL/GenBank/DDBJ databases">
        <title>Genomic Encyclopedia of Type Strains, Phase IV (KMG-IV): sequencing the most valuable type-strain genomes for metagenomic binning, comparative biology and taxonomic classification.</title>
        <authorList>
            <person name="Goeker M."/>
        </authorList>
    </citation>
    <scope>NUCLEOTIDE SEQUENCE [LARGE SCALE GENOMIC DNA]</scope>
    <source>
        <strain evidence="8 9">YIM 65646</strain>
    </source>
</reference>
<feature type="domain" description="ABC transmembrane type-1" evidence="7">
    <location>
        <begin position="20"/>
        <end position="300"/>
    </location>
</feature>
<dbReference type="PROSITE" id="PS50929">
    <property type="entry name" value="ABC_TM1F"/>
    <property type="match status" value="1"/>
</dbReference>
<comment type="subcellular location">
    <subcellularLocation>
        <location evidence="1">Cell membrane</location>
        <topology evidence="1">Multi-pass membrane protein</topology>
    </subcellularLocation>
</comment>
<dbReference type="GO" id="GO:0016887">
    <property type="term" value="F:ATP hydrolysis activity"/>
    <property type="evidence" value="ECO:0007669"/>
    <property type="project" value="InterPro"/>
</dbReference>
<name>A0A841FLS9_9ACTN</name>
<dbReference type="Proteomes" id="UP000548476">
    <property type="component" value="Unassembled WGS sequence"/>
</dbReference>
<accession>A0A841FLS9</accession>
<dbReference type="PANTHER" id="PTHR43394:SF1">
    <property type="entry name" value="ATP-BINDING CASSETTE SUB-FAMILY B MEMBER 10, MITOCHONDRIAL"/>
    <property type="match status" value="1"/>
</dbReference>
<dbReference type="Pfam" id="PF00005">
    <property type="entry name" value="ABC_tran"/>
    <property type="match status" value="1"/>
</dbReference>
<evidence type="ECO:0000256" key="3">
    <source>
        <dbReference type="ARBA" id="ARBA00022989"/>
    </source>
</evidence>
<dbReference type="PANTHER" id="PTHR43394">
    <property type="entry name" value="ATP-DEPENDENT PERMEASE MDL1, MITOCHONDRIAL"/>
    <property type="match status" value="1"/>
</dbReference>
<evidence type="ECO:0000256" key="4">
    <source>
        <dbReference type="ARBA" id="ARBA00023136"/>
    </source>
</evidence>
<dbReference type="Gene3D" id="1.20.1560.10">
    <property type="entry name" value="ABC transporter type 1, transmembrane domain"/>
    <property type="match status" value="1"/>
</dbReference>
<keyword evidence="2 5" id="KW-0812">Transmembrane</keyword>
<keyword evidence="4 5" id="KW-0472">Membrane</keyword>
<evidence type="ECO:0000256" key="5">
    <source>
        <dbReference type="SAM" id="Phobius"/>
    </source>
</evidence>
<dbReference type="PROSITE" id="PS50893">
    <property type="entry name" value="ABC_TRANSPORTER_2"/>
    <property type="match status" value="1"/>
</dbReference>
<dbReference type="SUPFAM" id="SSF90123">
    <property type="entry name" value="ABC transporter transmembrane region"/>
    <property type="match status" value="1"/>
</dbReference>
<keyword evidence="9" id="KW-1185">Reference proteome</keyword>
<dbReference type="InterPro" id="IPR003439">
    <property type="entry name" value="ABC_transporter-like_ATP-bd"/>
</dbReference>
<evidence type="ECO:0000256" key="1">
    <source>
        <dbReference type="ARBA" id="ARBA00004651"/>
    </source>
</evidence>
<protein>
    <submittedName>
        <fullName evidence="8">Putative ABC transport system ATP-binding protein</fullName>
    </submittedName>
</protein>
<evidence type="ECO:0000259" key="6">
    <source>
        <dbReference type="PROSITE" id="PS50893"/>
    </source>
</evidence>
<evidence type="ECO:0000313" key="8">
    <source>
        <dbReference type="EMBL" id="MBB6034758.1"/>
    </source>
</evidence>